<keyword evidence="2" id="KW-1003">Cell membrane</keyword>
<dbReference type="PANTHER" id="PTHR33931">
    <property type="entry name" value="HOLIN-LIKE PROTEIN CIDA-RELATED"/>
    <property type="match status" value="1"/>
</dbReference>
<dbReference type="STRING" id="36842.SAMN02194393_03648"/>
<dbReference type="PANTHER" id="PTHR33931:SF2">
    <property type="entry name" value="HOLIN-LIKE PROTEIN CIDA"/>
    <property type="match status" value="1"/>
</dbReference>
<evidence type="ECO:0000313" key="7">
    <source>
        <dbReference type="EMBL" id="SKC81701.1"/>
    </source>
</evidence>
<dbReference type="AlphaFoldDB" id="A0A1T5M0D5"/>
<gene>
    <name evidence="7" type="ORF">SAMN02194393_03648</name>
</gene>
<evidence type="ECO:0000313" key="8">
    <source>
        <dbReference type="Proteomes" id="UP000190285"/>
    </source>
</evidence>
<organism evidence="7 8">
    <name type="scientific">Maledivibacter halophilus</name>
    <dbReference type="NCBI Taxonomy" id="36842"/>
    <lineage>
        <taxon>Bacteria</taxon>
        <taxon>Bacillati</taxon>
        <taxon>Bacillota</taxon>
        <taxon>Clostridia</taxon>
        <taxon>Peptostreptococcales</taxon>
        <taxon>Caminicellaceae</taxon>
        <taxon>Maledivibacter</taxon>
    </lineage>
</organism>
<dbReference type="EMBL" id="FUZT01000009">
    <property type="protein sequence ID" value="SKC81701.1"/>
    <property type="molecule type" value="Genomic_DNA"/>
</dbReference>
<evidence type="ECO:0000256" key="3">
    <source>
        <dbReference type="ARBA" id="ARBA00022692"/>
    </source>
</evidence>
<reference evidence="7 8" key="1">
    <citation type="submission" date="2017-02" db="EMBL/GenBank/DDBJ databases">
        <authorList>
            <person name="Peterson S.W."/>
        </authorList>
    </citation>
    <scope>NUCLEOTIDE SEQUENCE [LARGE SCALE GENOMIC DNA]</scope>
    <source>
        <strain evidence="7 8">M1</strain>
    </source>
</reference>
<keyword evidence="4 6" id="KW-1133">Transmembrane helix</keyword>
<evidence type="ECO:0000256" key="4">
    <source>
        <dbReference type="ARBA" id="ARBA00022989"/>
    </source>
</evidence>
<name>A0A1T5M0D5_9FIRM</name>
<feature type="transmembrane region" description="Helical" evidence="6">
    <location>
        <begin position="31"/>
        <end position="47"/>
    </location>
</feature>
<comment type="subcellular location">
    <subcellularLocation>
        <location evidence="1">Cell membrane</location>
        <topology evidence="1">Multi-pass membrane protein</topology>
    </subcellularLocation>
</comment>
<dbReference type="Proteomes" id="UP000190285">
    <property type="component" value="Unassembled WGS sequence"/>
</dbReference>
<dbReference type="RefSeq" id="WP_079493509.1">
    <property type="nucleotide sequence ID" value="NZ_FUZT01000009.1"/>
</dbReference>
<accession>A0A1T5M0D5</accession>
<dbReference type="Pfam" id="PF03788">
    <property type="entry name" value="LrgA"/>
    <property type="match status" value="1"/>
</dbReference>
<dbReference type="InterPro" id="IPR005538">
    <property type="entry name" value="LrgA/CidA"/>
</dbReference>
<feature type="transmembrane region" description="Helical" evidence="6">
    <location>
        <begin position="59"/>
        <end position="80"/>
    </location>
</feature>
<feature type="transmembrane region" description="Helical" evidence="6">
    <location>
        <begin position="86"/>
        <end position="110"/>
    </location>
</feature>
<dbReference type="GO" id="GO:0005886">
    <property type="term" value="C:plasma membrane"/>
    <property type="evidence" value="ECO:0007669"/>
    <property type="project" value="UniProtKB-SubCell"/>
</dbReference>
<protein>
    <submittedName>
        <fullName evidence="7">Holin-like protein</fullName>
    </submittedName>
</protein>
<dbReference type="OrthoDB" id="3176438at2"/>
<keyword evidence="3 6" id="KW-0812">Transmembrane</keyword>
<evidence type="ECO:0000256" key="6">
    <source>
        <dbReference type="SAM" id="Phobius"/>
    </source>
</evidence>
<evidence type="ECO:0000256" key="2">
    <source>
        <dbReference type="ARBA" id="ARBA00022475"/>
    </source>
</evidence>
<keyword evidence="8" id="KW-1185">Reference proteome</keyword>
<sequence length="116" mass="12843">MKILRQLAIILIIAFSGEVLSKIFHLPLPGNVLGIVILLCLLSLKIIKLEMIEDISKFLLDHLQFFFIPAGVGLISNLELLKSKGVAILLICVISTIVVMTVTGLTIEFLKRSFKI</sequence>
<proteinExistence type="predicted"/>
<evidence type="ECO:0000256" key="1">
    <source>
        <dbReference type="ARBA" id="ARBA00004651"/>
    </source>
</evidence>
<evidence type="ECO:0000256" key="5">
    <source>
        <dbReference type="ARBA" id="ARBA00023136"/>
    </source>
</evidence>
<keyword evidence="5 6" id="KW-0472">Membrane</keyword>